<evidence type="ECO:0000259" key="1">
    <source>
        <dbReference type="Pfam" id="PF00266"/>
    </source>
</evidence>
<comment type="caution">
    <text evidence="2">The sequence shown here is derived from an EMBL/GenBank/DDBJ whole genome shotgun (WGS) entry which is preliminary data.</text>
</comment>
<keyword evidence="2" id="KW-0032">Aminotransferase</keyword>
<dbReference type="SUPFAM" id="SSF53383">
    <property type="entry name" value="PLP-dependent transferases"/>
    <property type="match status" value="1"/>
</dbReference>
<keyword evidence="2" id="KW-0808">Transferase</keyword>
<reference evidence="2 3" key="1">
    <citation type="submission" date="2021-05" db="EMBL/GenBank/DDBJ databases">
        <title>Kineosporia and Streptomyces sp. nov. two new marine actinobacteria isolated from Coral.</title>
        <authorList>
            <person name="Buangrab K."/>
            <person name="Sutthacheep M."/>
            <person name="Yeemin T."/>
            <person name="Harunari E."/>
            <person name="Igarashi Y."/>
            <person name="Kanchanasin P."/>
            <person name="Tanasupawat S."/>
            <person name="Phongsopitanun W."/>
        </authorList>
    </citation>
    <scope>NUCLEOTIDE SEQUENCE [LARGE SCALE GENOMIC DNA]</scope>
    <source>
        <strain evidence="2 3">J2-2</strain>
    </source>
</reference>
<dbReference type="InterPro" id="IPR000192">
    <property type="entry name" value="Aminotrans_V_dom"/>
</dbReference>
<dbReference type="Gene3D" id="3.40.640.10">
    <property type="entry name" value="Type I PLP-dependent aspartate aminotransferase-like (Major domain)"/>
    <property type="match status" value="1"/>
</dbReference>
<dbReference type="RefSeq" id="WP_214157881.1">
    <property type="nucleotide sequence ID" value="NZ_JAHBAY010000009.1"/>
</dbReference>
<gene>
    <name evidence="2" type="ORF">KIH74_21485</name>
</gene>
<proteinExistence type="predicted"/>
<dbReference type="Proteomes" id="UP001197247">
    <property type="component" value="Unassembled WGS sequence"/>
</dbReference>
<evidence type="ECO:0000313" key="3">
    <source>
        <dbReference type="Proteomes" id="UP001197247"/>
    </source>
</evidence>
<feature type="domain" description="Aminotransferase class V" evidence="1">
    <location>
        <begin position="72"/>
        <end position="324"/>
    </location>
</feature>
<dbReference type="PANTHER" id="PTHR43586">
    <property type="entry name" value="CYSTEINE DESULFURASE"/>
    <property type="match status" value="1"/>
</dbReference>
<dbReference type="InterPro" id="IPR015422">
    <property type="entry name" value="PyrdxlP-dep_Trfase_small"/>
</dbReference>
<organism evidence="2 3">
    <name type="scientific">Kineosporia corallincola</name>
    <dbReference type="NCBI Taxonomy" id="2835133"/>
    <lineage>
        <taxon>Bacteria</taxon>
        <taxon>Bacillati</taxon>
        <taxon>Actinomycetota</taxon>
        <taxon>Actinomycetes</taxon>
        <taxon>Kineosporiales</taxon>
        <taxon>Kineosporiaceae</taxon>
        <taxon>Kineosporia</taxon>
    </lineage>
</organism>
<evidence type="ECO:0000313" key="2">
    <source>
        <dbReference type="EMBL" id="MBT0771525.1"/>
    </source>
</evidence>
<dbReference type="Gene3D" id="3.90.1150.10">
    <property type="entry name" value="Aspartate Aminotransferase, domain 1"/>
    <property type="match status" value="1"/>
</dbReference>
<dbReference type="EMBL" id="JAHBAY010000009">
    <property type="protein sequence ID" value="MBT0771525.1"/>
    <property type="molecule type" value="Genomic_DNA"/>
</dbReference>
<sequence>MNGFDEYLAEFSEPRGYLNFASYGPPSQRVLGAVAEAMRAAASGADGLHEHDSTALAAVSRLTGFTREGCALTTSTSAGLQQIAFGLAGGRVLVGRAEFPSNLYPWWRAQEAGLLTVREAGPGAGPWQTHPDTIAAALEASTTAVAVSAVDFRTGYRTDLAALREVIGDRLLIVDGIQGFGVLDQDWTPADALVVGGQKWLRAGWGTGFVCLSPRALERLRPTLGGWTGVLEPSRYDGLPHPPHDDARRLSVTNPSPFTSAALTAALDLLETAGPANVAERTAHTATVLIDALDAAGVEVLSPRAPAERAGIVVARVADAQQTAGRLALKGVTVTAHPPDRVRFAVHATTRPSAPVRAVGLLTDVS</sequence>
<dbReference type="InterPro" id="IPR015421">
    <property type="entry name" value="PyrdxlP-dep_Trfase_major"/>
</dbReference>
<dbReference type="PANTHER" id="PTHR43586:SF15">
    <property type="entry name" value="BLR3095 PROTEIN"/>
    <property type="match status" value="1"/>
</dbReference>
<dbReference type="GO" id="GO:0008483">
    <property type="term" value="F:transaminase activity"/>
    <property type="evidence" value="ECO:0007669"/>
    <property type="project" value="UniProtKB-KW"/>
</dbReference>
<name>A0ABS5TKA1_9ACTN</name>
<dbReference type="Pfam" id="PF00266">
    <property type="entry name" value="Aminotran_5"/>
    <property type="match status" value="1"/>
</dbReference>
<accession>A0ABS5TKA1</accession>
<dbReference type="InterPro" id="IPR015424">
    <property type="entry name" value="PyrdxlP-dep_Trfase"/>
</dbReference>
<keyword evidence="3" id="KW-1185">Reference proteome</keyword>
<protein>
    <submittedName>
        <fullName evidence="2">Aminotransferase class V-fold PLP-dependent enzyme</fullName>
    </submittedName>
</protein>